<organism evidence="1 2">
    <name type="scientific">candidate division CPR3 bacterium GW2011_GWF2_35_18</name>
    <dbReference type="NCBI Taxonomy" id="1618350"/>
    <lineage>
        <taxon>Bacteria</taxon>
        <taxon>Bacteria division CPR3</taxon>
    </lineage>
</organism>
<evidence type="ECO:0000313" key="2">
    <source>
        <dbReference type="Proteomes" id="UP000034581"/>
    </source>
</evidence>
<dbReference type="AlphaFoldDB" id="A0A0G0BZK7"/>
<sequence length="447" mass="48591">MKHTFMQKCFSIISSLSLLVQSMSGSLLILMQPSQISAASFSWPTEAEWVSYRDLDGFIVSDYETSSDPTNGGAAVQPSEIDIASGVDKSGSNPGTYSSFEYYYNSNGTIGDCSDDMIFFRTRLAADPRVTGGSGAEYSSYHWDVLFNTDADSDAEYVLDLFGNKSSGSDLSGTLGLYTVTPGSHYEYNPDDPANVIWNVPAVRSDNEYTRVEGITYNDTDDSNDNYWIEVALPLYYNGNPLLPISMCGNTDLTGDIFASTAASNTDPLQKDWMSGVAFFIDEVRTKSVVNPTQSGNPTTESSAVPGDVLIYTLTVTNNGTLESLGYVIQDDISDVLEYADITNLDYDGNTLSGSVTNGVISWLPQDLGAFDDPNNTISEQFSVTIKPADQWLTTDDFILTNVFGNIVNVYLPEPYCGDEEVNQTTEECDGTAGVGEHQECSAECTL</sequence>
<dbReference type="STRING" id="1618350.UR67_C0007G0001"/>
<proteinExistence type="predicted"/>
<dbReference type="Proteomes" id="UP000034581">
    <property type="component" value="Unassembled WGS sequence"/>
</dbReference>
<feature type="non-terminal residue" evidence="1">
    <location>
        <position position="447"/>
    </location>
</feature>
<gene>
    <name evidence="1" type="ORF">UR67_C0007G0001</name>
</gene>
<protein>
    <recommendedName>
        <fullName evidence="3">DUF11 domain-containing protein</fullName>
    </recommendedName>
</protein>
<dbReference type="InterPro" id="IPR047589">
    <property type="entry name" value="DUF11_rpt"/>
</dbReference>
<evidence type="ECO:0008006" key="3">
    <source>
        <dbReference type="Google" id="ProtNLM"/>
    </source>
</evidence>
<dbReference type="NCBIfam" id="TIGR01451">
    <property type="entry name" value="B_ant_repeat"/>
    <property type="match status" value="1"/>
</dbReference>
<reference evidence="1 2" key="1">
    <citation type="journal article" date="2015" name="Nature">
        <title>rRNA introns, odd ribosomes, and small enigmatic genomes across a large radiation of phyla.</title>
        <authorList>
            <person name="Brown C.T."/>
            <person name="Hug L.A."/>
            <person name="Thomas B.C."/>
            <person name="Sharon I."/>
            <person name="Castelle C.J."/>
            <person name="Singh A."/>
            <person name="Wilkins M.J."/>
            <person name="Williams K.H."/>
            <person name="Banfield J.F."/>
        </authorList>
    </citation>
    <scope>NUCLEOTIDE SEQUENCE [LARGE SCALE GENOMIC DNA]</scope>
</reference>
<dbReference type="EMBL" id="LBQB01000007">
    <property type="protein sequence ID" value="KKP69296.1"/>
    <property type="molecule type" value="Genomic_DNA"/>
</dbReference>
<evidence type="ECO:0000313" key="1">
    <source>
        <dbReference type="EMBL" id="KKP69296.1"/>
    </source>
</evidence>
<comment type="caution">
    <text evidence="1">The sequence shown here is derived from an EMBL/GenBank/DDBJ whole genome shotgun (WGS) entry which is preliminary data.</text>
</comment>
<accession>A0A0G0BZK7</accession>
<name>A0A0G0BZK7_UNCC3</name>